<evidence type="ECO:0000313" key="1">
    <source>
        <dbReference type="EMBL" id="KAI9916934.1"/>
    </source>
</evidence>
<proteinExistence type="predicted"/>
<organism evidence="1 2">
    <name type="scientific">Peronosclerospora sorghi</name>
    <dbReference type="NCBI Taxonomy" id="230839"/>
    <lineage>
        <taxon>Eukaryota</taxon>
        <taxon>Sar</taxon>
        <taxon>Stramenopiles</taxon>
        <taxon>Oomycota</taxon>
        <taxon>Peronosporomycetes</taxon>
        <taxon>Peronosporales</taxon>
        <taxon>Peronosporaceae</taxon>
        <taxon>Peronosclerospora</taxon>
    </lineage>
</organism>
<comment type="caution">
    <text evidence="1">The sequence shown here is derived from an EMBL/GenBank/DDBJ whole genome shotgun (WGS) entry which is preliminary data.</text>
</comment>
<name>A0ACC0WDV5_9STRA</name>
<sequence length="181" mass="20213">MDQLLKKKVPGAENASLLAQIIYSNTHNPMKHYWEKTIWSVEAYESAMVSKQQKVYIERFEISIIDVTITARVSIPVLNSFDGIPLHFGATVMRDVFAFPDQLIKELAADYVADTIRFFPKFGQGVRDLVEMPLAASQSGYSPWVLTKDVVGGVASFLGHTTSATLASFYEFSYSFSPTVD</sequence>
<evidence type="ECO:0000313" key="2">
    <source>
        <dbReference type="Proteomes" id="UP001163321"/>
    </source>
</evidence>
<gene>
    <name evidence="1" type="ORF">PsorP6_017847</name>
</gene>
<keyword evidence="2" id="KW-1185">Reference proteome</keyword>
<dbReference type="EMBL" id="CM047581">
    <property type="protein sequence ID" value="KAI9916934.1"/>
    <property type="molecule type" value="Genomic_DNA"/>
</dbReference>
<dbReference type="Proteomes" id="UP001163321">
    <property type="component" value="Chromosome 2"/>
</dbReference>
<protein>
    <submittedName>
        <fullName evidence="1">Uncharacterized protein</fullName>
    </submittedName>
</protein>
<accession>A0ACC0WDV5</accession>
<reference evidence="1 2" key="1">
    <citation type="journal article" date="2022" name="bioRxiv">
        <title>The genome of the oomycete Peronosclerospora sorghi, a cosmopolitan pathogen of maize and sorghum, is inflated with dispersed pseudogenes.</title>
        <authorList>
            <person name="Fletcher K."/>
            <person name="Martin F."/>
            <person name="Isakeit T."/>
            <person name="Cavanaugh K."/>
            <person name="Magill C."/>
            <person name="Michelmore R."/>
        </authorList>
    </citation>
    <scope>NUCLEOTIDE SEQUENCE [LARGE SCALE GENOMIC DNA]</scope>
    <source>
        <strain evidence="1">P6</strain>
    </source>
</reference>